<dbReference type="Proteomes" id="UP000608154">
    <property type="component" value="Unassembled WGS sequence"/>
</dbReference>
<evidence type="ECO:0000313" key="1">
    <source>
        <dbReference type="EMBL" id="GGB95628.1"/>
    </source>
</evidence>
<accession>A0A916TRL2</accession>
<gene>
    <name evidence="1" type="ORF">GCM10011494_12640</name>
</gene>
<keyword evidence="2" id="KW-1185">Reference proteome</keyword>
<reference evidence="1" key="2">
    <citation type="submission" date="2020-09" db="EMBL/GenBank/DDBJ databases">
        <authorList>
            <person name="Sun Q."/>
            <person name="Zhou Y."/>
        </authorList>
    </citation>
    <scope>NUCLEOTIDE SEQUENCE</scope>
    <source>
        <strain evidence="1">CGMCC 1.15095</strain>
    </source>
</reference>
<sequence length="52" mass="5384">MDGALAPGWRFAAHLGVSGPDAPLHAATAGSIESPVKNAEARRKALAFEELK</sequence>
<dbReference type="AlphaFoldDB" id="A0A916TRL2"/>
<reference evidence="1" key="1">
    <citation type="journal article" date="2014" name="Int. J. Syst. Evol. Microbiol.">
        <title>Complete genome sequence of Corynebacterium casei LMG S-19264T (=DSM 44701T), isolated from a smear-ripened cheese.</title>
        <authorList>
            <consortium name="US DOE Joint Genome Institute (JGI-PGF)"/>
            <person name="Walter F."/>
            <person name="Albersmeier A."/>
            <person name="Kalinowski J."/>
            <person name="Ruckert C."/>
        </authorList>
    </citation>
    <scope>NUCLEOTIDE SEQUENCE</scope>
    <source>
        <strain evidence="1">CGMCC 1.15095</strain>
    </source>
</reference>
<comment type="caution">
    <text evidence="1">The sequence shown here is derived from an EMBL/GenBank/DDBJ whole genome shotgun (WGS) entry which is preliminary data.</text>
</comment>
<name>A0A916TRL2_9SPHN</name>
<dbReference type="EMBL" id="BMHK01000006">
    <property type="protein sequence ID" value="GGB95628.1"/>
    <property type="molecule type" value="Genomic_DNA"/>
</dbReference>
<organism evidence="1 2">
    <name type="scientific">Novosphingobium endophyticum</name>
    <dbReference type="NCBI Taxonomy" id="1955250"/>
    <lineage>
        <taxon>Bacteria</taxon>
        <taxon>Pseudomonadati</taxon>
        <taxon>Pseudomonadota</taxon>
        <taxon>Alphaproteobacteria</taxon>
        <taxon>Sphingomonadales</taxon>
        <taxon>Sphingomonadaceae</taxon>
        <taxon>Novosphingobium</taxon>
    </lineage>
</organism>
<protein>
    <submittedName>
        <fullName evidence="1">Uncharacterized protein</fullName>
    </submittedName>
</protein>
<proteinExistence type="predicted"/>
<evidence type="ECO:0000313" key="2">
    <source>
        <dbReference type="Proteomes" id="UP000608154"/>
    </source>
</evidence>